<name>A0A1I0JU71_9FIRM</name>
<evidence type="ECO:0000313" key="2">
    <source>
        <dbReference type="Proteomes" id="UP000182121"/>
    </source>
</evidence>
<dbReference type="SUPFAM" id="SSF50985">
    <property type="entry name" value="RCC1/BLIP-II"/>
    <property type="match status" value="1"/>
</dbReference>
<dbReference type="AlphaFoldDB" id="A0A1I0JU71"/>
<dbReference type="EMBL" id="FOIO01000069">
    <property type="protein sequence ID" value="SEU14388.1"/>
    <property type="molecule type" value="Genomic_DNA"/>
</dbReference>
<dbReference type="Gene3D" id="2.130.10.30">
    <property type="entry name" value="Regulator of chromosome condensation 1/beta-lactamase-inhibitor protein II"/>
    <property type="match status" value="1"/>
</dbReference>
<reference evidence="1 2" key="1">
    <citation type="submission" date="2016-10" db="EMBL/GenBank/DDBJ databases">
        <authorList>
            <person name="Varghese N."/>
            <person name="Submissions S."/>
        </authorList>
    </citation>
    <scope>NUCLEOTIDE SEQUENCE [LARGE SCALE GENOMIC DNA]</scope>
    <source>
        <strain evidence="1 2">NLAE-zl-C196</strain>
    </source>
</reference>
<proteinExistence type="predicted"/>
<protein>
    <submittedName>
        <fullName evidence="1">Uncharacterized protein</fullName>
    </submittedName>
</protein>
<dbReference type="InterPro" id="IPR009091">
    <property type="entry name" value="RCC1/BLIP-II"/>
</dbReference>
<dbReference type="Proteomes" id="UP000182121">
    <property type="component" value="Unassembled WGS sequence"/>
</dbReference>
<dbReference type="RefSeq" id="WP_074664238.1">
    <property type="nucleotide sequence ID" value="NZ_FOIO01000069.1"/>
</dbReference>
<evidence type="ECO:0000313" key="1">
    <source>
        <dbReference type="EMBL" id="SEU14388.1"/>
    </source>
</evidence>
<sequence>MDGIWDMPYWQLGIEKEEDRNNLDSYYKTPVKIAENVIHIDASDNGYFTVYLTEDHKLYGLGANTEGVLLQPLQEFEELNYHKNITGIPVLLMENVQFVSAGRKSLTVLTDDGNVFWWGKFQSTTASQEISCMSSTSPELMVSQAIYTACGPNFAYLMERLLIIETVQMILWKCYRRIKSKLIFNAAGSMILSQ</sequence>
<comment type="caution">
    <text evidence="1">The sequence shown here is derived from an EMBL/GenBank/DDBJ whole genome shotgun (WGS) entry which is preliminary data.</text>
</comment>
<accession>A0A1I0JU71</accession>
<organism evidence="1 2">
    <name type="scientific">Enterocloster clostridioformis</name>
    <dbReference type="NCBI Taxonomy" id="1531"/>
    <lineage>
        <taxon>Bacteria</taxon>
        <taxon>Bacillati</taxon>
        <taxon>Bacillota</taxon>
        <taxon>Clostridia</taxon>
        <taxon>Lachnospirales</taxon>
        <taxon>Lachnospiraceae</taxon>
        <taxon>Enterocloster</taxon>
    </lineage>
</organism>
<gene>
    <name evidence="1" type="ORF">SAMN05216521_106910</name>
</gene>